<accession>A0A814C4U6</accession>
<evidence type="ECO:0000259" key="2">
    <source>
        <dbReference type="Pfam" id="PF10551"/>
    </source>
</evidence>
<organism evidence="3 4">
    <name type="scientific">Brachionus calyciflorus</name>
    <dbReference type="NCBI Taxonomy" id="104777"/>
    <lineage>
        <taxon>Eukaryota</taxon>
        <taxon>Metazoa</taxon>
        <taxon>Spiralia</taxon>
        <taxon>Gnathifera</taxon>
        <taxon>Rotifera</taxon>
        <taxon>Eurotatoria</taxon>
        <taxon>Monogononta</taxon>
        <taxon>Pseudotrocha</taxon>
        <taxon>Ploima</taxon>
        <taxon>Brachionidae</taxon>
        <taxon>Brachionus</taxon>
    </lineage>
</organism>
<reference evidence="3" key="1">
    <citation type="submission" date="2021-02" db="EMBL/GenBank/DDBJ databases">
        <authorList>
            <person name="Nowell W R."/>
        </authorList>
    </citation>
    <scope>NUCLEOTIDE SEQUENCE</scope>
    <source>
        <strain evidence="3">Ploen Becks lab</strain>
    </source>
</reference>
<keyword evidence="4" id="KW-1185">Reference proteome</keyword>
<dbReference type="EMBL" id="CAJNOC010002499">
    <property type="protein sequence ID" value="CAF0936932.1"/>
    <property type="molecule type" value="Genomic_DNA"/>
</dbReference>
<dbReference type="Pfam" id="PF10551">
    <property type="entry name" value="MULE"/>
    <property type="match status" value="1"/>
</dbReference>
<feature type="region of interest" description="Disordered" evidence="1">
    <location>
        <begin position="480"/>
        <end position="504"/>
    </location>
</feature>
<feature type="domain" description="MULE transposase" evidence="2">
    <location>
        <begin position="194"/>
        <end position="290"/>
    </location>
</feature>
<name>A0A814C4U6_9BILA</name>
<sequence>MKIKISDKPNPNHDAHDLCLNGYLFKRQRINKNSINWLCKIPLCSGSVTLSKNNDKIERFVEHEHVRVRRKFGEVEQAAQKFKISCKIRCETEPNLSAGKIFLEEQTKIAQSSGVSYQDLTSVIPAFASIKPTLERRKKISRPKLPACVTELELPPEFTETFKGDKFLILNKSNKILVFCSLIGLQALGKTSHWYADGTFRSSARFYYQLYIIHAYINNHMLACCWAYMNRRREKEYDLALRAIKKEAKVHKIVLSPKFKMTDFELAAINSFKSNFEGIRNKGCLLHFTKCLMKKIQDLGLKPEYEKDDTLVYWFKSICALALIPLNSVDDQFENILAKMPNYANADKFLGYFVKTYFEGQYPVEMWNHFETEGTPRTNNNLQGYNNKLNRHISVSHPDIFKAISKLKEEEVDLCFKYYRAVNKERAPNRNKLYIINDAIMLNQKKMLIDKDITVEIFIKYAIMSFDLSKLNKKKTKSLQSLDDTLSSEYSEDDSDDEIDSDND</sequence>
<dbReference type="OrthoDB" id="6145089at2759"/>
<dbReference type="PANTHER" id="PTHR47160:SF8">
    <property type="entry name" value="MULE TRANSPOSASE DOMAIN-CONTAINING PROTEIN"/>
    <property type="match status" value="1"/>
</dbReference>
<proteinExistence type="predicted"/>
<dbReference type="Proteomes" id="UP000663879">
    <property type="component" value="Unassembled WGS sequence"/>
</dbReference>
<evidence type="ECO:0000313" key="4">
    <source>
        <dbReference type="Proteomes" id="UP000663879"/>
    </source>
</evidence>
<evidence type="ECO:0000256" key="1">
    <source>
        <dbReference type="SAM" id="MobiDB-lite"/>
    </source>
</evidence>
<dbReference type="AlphaFoldDB" id="A0A814C4U6"/>
<evidence type="ECO:0000313" key="3">
    <source>
        <dbReference type="EMBL" id="CAF0936932.1"/>
    </source>
</evidence>
<feature type="compositionally biased region" description="Acidic residues" evidence="1">
    <location>
        <begin position="490"/>
        <end position="504"/>
    </location>
</feature>
<dbReference type="InterPro" id="IPR018289">
    <property type="entry name" value="MULE_transposase_dom"/>
</dbReference>
<dbReference type="Gene3D" id="2.20.25.240">
    <property type="match status" value="1"/>
</dbReference>
<comment type="caution">
    <text evidence="3">The sequence shown here is derived from an EMBL/GenBank/DDBJ whole genome shotgun (WGS) entry which is preliminary data.</text>
</comment>
<feature type="compositionally biased region" description="Low complexity" evidence="1">
    <location>
        <begin position="480"/>
        <end position="489"/>
    </location>
</feature>
<gene>
    <name evidence="3" type="ORF">OXX778_LOCUS13214</name>
</gene>
<protein>
    <recommendedName>
        <fullName evidence="2">MULE transposase domain-containing protein</fullName>
    </recommendedName>
</protein>
<dbReference type="PANTHER" id="PTHR47160">
    <property type="entry name" value="PUTATIVE-RELATED"/>
    <property type="match status" value="1"/>
</dbReference>